<dbReference type="AlphaFoldDB" id="A0A4Y7PLJ5"/>
<protein>
    <submittedName>
        <fullName evidence="2">Uncharacterized protein</fullName>
    </submittedName>
</protein>
<dbReference type="EMBL" id="ML170246">
    <property type="protein sequence ID" value="TDL16313.1"/>
    <property type="molecule type" value="Genomic_DNA"/>
</dbReference>
<feature type="compositionally biased region" description="Polar residues" evidence="1">
    <location>
        <begin position="861"/>
        <end position="875"/>
    </location>
</feature>
<evidence type="ECO:0000313" key="3">
    <source>
        <dbReference type="Proteomes" id="UP000294933"/>
    </source>
</evidence>
<dbReference type="OrthoDB" id="3254160at2759"/>
<dbReference type="Proteomes" id="UP000294933">
    <property type="component" value="Unassembled WGS sequence"/>
</dbReference>
<keyword evidence="3" id="KW-1185">Reference proteome</keyword>
<dbReference type="VEuPathDB" id="FungiDB:BD410DRAFT_844517"/>
<feature type="compositionally biased region" description="Polar residues" evidence="1">
    <location>
        <begin position="801"/>
        <end position="811"/>
    </location>
</feature>
<reference evidence="2 3" key="1">
    <citation type="submission" date="2018-06" db="EMBL/GenBank/DDBJ databases">
        <title>A transcriptomic atlas of mushroom development highlights an independent origin of complex multicellularity.</title>
        <authorList>
            <consortium name="DOE Joint Genome Institute"/>
            <person name="Krizsan K."/>
            <person name="Almasi E."/>
            <person name="Merenyi Z."/>
            <person name="Sahu N."/>
            <person name="Viragh M."/>
            <person name="Koszo T."/>
            <person name="Mondo S."/>
            <person name="Kiss B."/>
            <person name="Balint B."/>
            <person name="Kues U."/>
            <person name="Barry K."/>
            <person name="Hegedus J.C."/>
            <person name="Henrissat B."/>
            <person name="Johnson J."/>
            <person name="Lipzen A."/>
            <person name="Ohm R."/>
            <person name="Nagy I."/>
            <person name="Pangilinan J."/>
            <person name="Yan J."/>
            <person name="Xiong Y."/>
            <person name="Grigoriev I.V."/>
            <person name="Hibbett D.S."/>
            <person name="Nagy L.G."/>
        </authorList>
    </citation>
    <scope>NUCLEOTIDE SEQUENCE [LARGE SCALE GENOMIC DNA]</scope>
    <source>
        <strain evidence="2 3">SZMC22713</strain>
    </source>
</reference>
<organism evidence="2 3">
    <name type="scientific">Rickenella mellea</name>
    <dbReference type="NCBI Taxonomy" id="50990"/>
    <lineage>
        <taxon>Eukaryota</taxon>
        <taxon>Fungi</taxon>
        <taxon>Dikarya</taxon>
        <taxon>Basidiomycota</taxon>
        <taxon>Agaricomycotina</taxon>
        <taxon>Agaricomycetes</taxon>
        <taxon>Hymenochaetales</taxon>
        <taxon>Rickenellaceae</taxon>
        <taxon>Rickenella</taxon>
    </lineage>
</organism>
<feature type="region of interest" description="Disordered" evidence="1">
    <location>
        <begin position="778"/>
        <end position="875"/>
    </location>
</feature>
<evidence type="ECO:0000256" key="1">
    <source>
        <dbReference type="SAM" id="MobiDB-lite"/>
    </source>
</evidence>
<dbReference type="STRING" id="50990.A0A4Y7PLJ5"/>
<proteinExistence type="predicted"/>
<evidence type="ECO:0000313" key="2">
    <source>
        <dbReference type="EMBL" id="TDL16313.1"/>
    </source>
</evidence>
<name>A0A4Y7PLJ5_9AGAM</name>
<sequence length="957" mass="104908">MDVRSTTPVVASPSSGVTAASTLQTPFAMVTQNLLNLGALSLERFVETPKADLEGFDLPFLAPHLDLTPTASALPNNEESSVVVKEEAHSSSTMQHVAQLHQTCQQAFGNSEALKFEFIEELGPNRKQCILTINRPNGVTRSYTTKAEFFRKSDAKARAANIAVDMGAVDFILYGNKDTKKAQKQLLLVPLDGSLGKKLEDDVQAPADASEEEDDLSKQIRDCCVEWRAGRVKPRWFFYNEPKEPNKTGCALYIELSPHSTRVYSVDAKFEERTEAKKECARLALDQDILEFIKHGNGQTGPDSTEIMEDVQPEEPPKTDAKGRPVGTSLQTFYETLPRPLPEPFGDKLASEINGPGWLNTTMQLAKGARLSSQFFWVSEVEARLSLHGCLLRLLRPDETRSYLVVPKFSKRADAKAAVCLLAMSQGIGQYVRGVAEAMNNKVTPDMIAKANRQILPVLTSEYTRFRPGHYPKFEWDQDKGAFGCSLTLSLSDDPKPEEIKTWTVPIEYRTKNHAKIAVVLLAAEDGAIEFVRFRGQPPPPGYDPRKPFKRIEDVAVKTDMPQRTGNLSGGSGDVKSEVVIDSPRSSPPKQAWTSGQVKLGVSNSNGEVRRRTMQAPRLSTGGNRIITPPVLPIAYQASAAQPAMQSKGLGPFTTRPPTLPPRPPFISPNPPLTSTPHGVTPPYDAVAATIERVTGGGMSQPRPPPIPPPPIQQHIHLRPLGMPPPPPLFHSQPGPPHLPPHYPPIYAPVIPISYPTHISPVQQPYGVVTVPPVMANRGPYHAQGQNPGQRTPDSYGRSDNAVNASNSPIGSVNGHGGITSTSNSKHTGKRPRSPSPAMKVEDTARPTQKARHTPPRPASTPDTSTSGTPERTSIKSNVEMLFDFCDEENVDRPTFFNESVPKAGTTVYKVWVILGKERLELPTAFETVNQGKERLAKQVLLRMRSKTRRGKDRSST</sequence>
<accession>A0A4Y7PLJ5</accession>
<gene>
    <name evidence="2" type="ORF">BD410DRAFT_844517</name>
</gene>
<feature type="compositionally biased region" description="Polar residues" evidence="1">
    <location>
        <begin position="784"/>
        <end position="793"/>
    </location>
</feature>